<dbReference type="RefSeq" id="WP_062438976.1">
    <property type="nucleotide sequence ID" value="NZ_BMCJ01000007.1"/>
</dbReference>
<dbReference type="PANTHER" id="PTHR42913">
    <property type="entry name" value="APOPTOSIS-INDUCING FACTOR 1"/>
    <property type="match status" value="1"/>
</dbReference>
<dbReference type="InterPro" id="IPR023753">
    <property type="entry name" value="FAD/NAD-binding_dom"/>
</dbReference>
<dbReference type="PANTHER" id="PTHR42913:SF9">
    <property type="entry name" value="SLR1591 PROTEIN"/>
    <property type="match status" value="1"/>
</dbReference>
<sequence>MTTKVILVGGGHAHLHLIRSLMDEHDDHVEVLLISRSSHQVYSPMLPGFAEGIYTRDQVLINLRTLCAKAGVPFIQREAAYINTRQRKLVCKDGAVYPFDILSMDMGVDNSSSYTKEKRNKNSDMLDTIESLRDSYYPLIVGEGLIEVELALAIQSYKQHNSKKGHVRLLGESRLLPAESNWTYQKVVRILNSRGVQTWENEAVQEVQENYIRTNKKNKVRFTDLFWHGHTVPSKLFLASNLPIDDNGFVKTIATLQVKEHPYLFAVGDSTIMGKEVKRSESETNAAREGELLWENICHYLHGTELGSFHPQKRSYSVLSTGNGEGLLIYGAVSVHNKKAWKVRDKQDQSYMHHLLS</sequence>
<name>A0ABQ1PQC4_9BACI</name>
<reference evidence="8" key="1">
    <citation type="journal article" date="2019" name="Int. J. Syst. Evol. Microbiol.">
        <title>The Global Catalogue of Microorganisms (GCM) 10K type strain sequencing project: providing services to taxonomists for standard genome sequencing and annotation.</title>
        <authorList>
            <consortium name="The Broad Institute Genomics Platform"/>
            <consortium name="The Broad Institute Genome Sequencing Center for Infectious Disease"/>
            <person name="Wu L."/>
            <person name="Ma J."/>
        </authorList>
    </citation>
    <scope>NUCLEOTIDE SEQUENCE [LARGE SCALE GENOMIC DNA]</scope>
    <source>
        <strain evidence="8">CCM 7282</strain>
    </source>
</reference>
<evidence type="ECO:0000313" key="8">
    <source>
        <dbReference type="Proteomes" id="UP000619534"/>
    </source>
</evidence>
<dbReference type="SUPFAM" id="SSF51905">
    <property type="entry name" value="FAD/NAD(P)-binding domain"/>
    <property type="match status" value="1"/>
</dbReference>
<dbReference type="InterPro" id="IPR036188">
    <property type="entry name" value="FAD/NAD-bd_sf"/>
</dbReference>
<dbReference type="InterPro" id="IPR051169">
    <property type="entry name" value="NADH-Q_oxidoreductase"/>
</dbReference>
<keyword evidence="4" id="KW-0274">FAD</keyword>
<keyword evidence="8" id="KW-1185">Reference proteome</keyword>
<evidence type="ECO:0000256" key="5">
    <source>
        <dbReference type="ARBA" id="ARBA00023002"/>
    </source>
</evidence>
<evidence type="ECO:0000259" key="6">
    <source>
        <dbReference type="Pfam" id="PF07992"/>
    </source>
</evidence>
<comment type="similarity">
    <text evidence="2">Belongs to the NADH dehydrogenase family.</text>
</comment>
<proteinExistence type="inferred from homology"/>
<organism evidence="7 8">
    <name type="scientific">Thalassobacillus devorans</name>
    <dbReference type="NCBI Taxonomy" id="279813"/>
    <lineage>
        <taxon>Bacteria</taxon>
        <taxon>Bacillati</taxon>
        <taxon>Bacillota</taxon>
        <taxon>Bacilli</taxon>
        <taxon>Bacillales</taxon>
        <taxon>Bacillaceae</taxon>
        <taxon>Thalassobacillus</taxon>
    </lineage>
</organism>
<keyword evidence="3" id="KW-0285">Flavoprotein</keyword>
<evidence type="ECO:0000256" key="1">
    <source>
        <dbReference type="ARBA" id="ARBA00001974"/>
    </source>
</evidence>
<feature type="domain" description="FAD/NAD(P)-binding" evidence="6">
    <location>
        <begin position="4"/>
        <end position="290"/>
    </location>
</feature>
<evidence type="ECO:0000313" key="7">
    <source>
        <dbReference type="EMBL" id="GGD01351.1"/>
    </source>
</evidence>
<gene>
    <name evidence="7" type="ORF">GCM10007216_35100</name>
</gene>
<comment type="cofactor">
    <cofactor evidence="1">
        <name>FAD</name>
        <dbReference type="ChEBI" id="CHEBI:57692"/>
    </cofactor>
</comment>
<keyword evidence="5" id="KW-0560">Oxidoreductase</keyword>
<dbReference type="Proteomes" id="UP000619534">
    <property type="component" value="Unassembled WGS sequence"/>
</dbReference>
<dbReference type="Gene3D" id="3.50.50.100">
    <property type="match status" value="1"/>
</dbReference>
<dbReference type="Pfam" id="PF07992">
    <property type="entry name" value="Pyr_redox_2"/>
    <property type="match status" value="1"/>
</dbReference>
<dbReference type="EMBL" id="BMCJ01000007">
    <property type="protein sequence ID" value="GGD01351.1"/>
    <property type="molecule type" value="Genomic_DNA"/>
</dbReference>
<comment type="caution">
    <text evidence="7">The sequence shown here is derived from an EMBL/GenBank/DDBJ whole genome shotgun (WGS) entry which is preliminary data.</text>
</comment>
<protein>
    <submittedName>
        <fullName evidence="7">Pyridine nucleotide-disulfide oxidoreductase</fullName>
    </submittedName>
</protein>
<accession>A0ABQ1PQC4</accession>
<evidence type="ECO:0000256" key="2">
    <source>
        <dbReference type="ARBA" id="ARBA00005272"/>
    </source>
</evidence>
<evidence type="ECO:0000256" key="3">
    <source>
        <dbReference type="ARBA" id="ARBA00022630"/>
    </source>
</evidence>
<evidence type="ECO:0000256" key="4">
    <source>
        <dbReference type="ARBA" id="ARBA00022827"/>
    </source>
</evidence>